<keyword evidence="3" id="KW-1185">Reference proteome</keyword>
<feature type="transmembrane region" description="Helical" evidence="1">
    <location>
        <begin position="6"/>
        <end position="29"/>
    </location>
</feature>
<dbReference type="STRING" id="766136.BHF68_10310"/>
<name>A0A1E5FZU3_9FIRM</name>
<evidence type="ECO:0000313" key="2">
    <source>
        <dbReference type="EMBL" id="OEF96115.1"/>
    </source>
</evidence>
<evidence type="ECO:0000256" key="1">
    <source>
        <dbReference type="SAM" id="Phobius"/>
    </source>
</evidence>
<comment type="caution">
    <text evidence="2">The sequence shown here is derived from an EMBL/GenBank/DDBJ whole genome shotgun (WGS) entry which is preliminary data.</text>
</comment>
<evidence type="ECO:0000313" key="3">
    <source>
        <dbReference type="Proteomes" id="UP000094296"/>
    </source>
</evidence>
<dbReference type="Proteomes" id="UP000094296">
    <property type="component" value="Unassembled WGS sequence"/>
</dbReference>
<feature type="transmembrane region" description="Helical" evidence="1">
    <location>
        <begin position="95"/>
        <end position="116"/>
    </location>
</feature>
<sequence>MGFLLGIPMNIIEVLVVTLSWSLIIYLMYYFYQKQEVKPKIWKVCIALLGGFFTLDFNFPILNTLIKMPILPLGVWMLYWYASSREGAWDKYRRFAWLGFSANFIFIAAIILSIFLHSAAYPKSNISTYIAHYEEAVIIQLHPSAAEVVFDKESFDLLLPSFEEEQLDAVDWYNDMLFLESHERVELFPYYLSGTTPKWGSGLLIMIYVEKDGKGVLIDSVDKQRYFRSHESLLKGGNNE</sequence>
<dbReference type="AlphaFoldDB" id="A0A1E5FZU3"/>
<dbReference type="RefSeq" id="WP_069644036.1">
    <property type="nucleotide sequence ID" value="NZ_MIJE01000033.1"/>
</dbReference>
<dbReference type="EMBL" id="MIJE01000033">
    <property type="protein sequence ID" value="OEF96115.1"/>
    <property type="molecule type" value="Genomic_DNA"/>
</dbReference>
<organism evidence="2 3">
    <name type="scientific">Desulfuribacillus alkaliarsenatis</name>
    <dbReference type="NCBI Taxonomy" id="766136"/>
    <lineage>
        <taxon>Bacteria</taxon>
        <taxon>Bacillati</taxon>
        <taxon>Bacillota</taxon>
        <taxon>Desulfuribacillia</taxon>
        <taxon>Desulfuribacillales</taxon>
        <taxon>Desulfuribacillaceae</taxon>
        <taxon>Desulfuribacillus</taxon>
    </lineage>
</organism>
<gene>
    <name evidence="2" type="ORF">BHF68_10310</name>
</gene>
<keyword evidence="1" id="KW-0472">Membrane</keyword>
<protein>
    <submittedName>
        <fullName evidence="2">Uncharacterized protein</fullName>
    </submittedName>
</protein>
<feature type="transmembrane region" description="Helical" evidence="1">
    <location>
        <begin position="41"/>
        <end position="59"/>
    </location>
</feature>
<dbReference type="OrthoDB" id="2438344at2"/>
<accession>A0A1E5FZU3</accession>
<keyword evidence="1" id="KW-0812">Transmembrane</keyword>
<keyword evidence="1" id="KW-1133">Transmembrane helix</keyword>
<reference evidence="2 3" key="1">
    <citation type="submission" date="2016-09" db="EMBL/GenBank/DDBJ databases">
        <title>Draft genome sequence for the type strain of Desulfuribacillus alkaliarsenatis AHT28, an obligately anaerobic, sulfidogenic bacterium isolated from Russian soda lake sediments.</title>
        <authorList>
            <person name="Abin C.A."/>
            <person name="Hollibaugh J.T."/>
        </authorList>
    </citation>
    <scope>NUCLEOTIDE SEQUENCE [LARGE SCALE GENOMIC DNA]</scope>
    <source>
        <strain evidence="2 3">AHT28</strain>
    </source>
</reference>
<proteinExistence type="predicted"/>